<evidence type="ECO:0000313" key="8">
    <source>
        <dbReference type="Proteomes" id="UP001202117"/>
    </source>
</evidence>
<evidence type="ECO:0000256" key="1">
    <source>
        <dbReference type="ARBA" id="ARBA00004236"/>
    </source>
</evidence>
<dbReference type="Pfam" id="PF00535">
    <property type="entry name" value="Glycos_transf_2"/>
    <property type="match status" value="1"/>
</dbReference>
<proteinExistence type="predicted"/>
<dbReference type="Gene3D" id="3.90.550.10">
    <property type="entry name" value="Spore Coat Polysaccharide Biosynthesis Protein SpsA, Chain A"/>
    <property type="match status" value="1"/>
</dbReference>
<comment type="caution">
    <text evidence="7">The sequence shown here is derived from an EMBL/GenBank/DDBJ whole genome shotgun (WGS) entry which is preliminary data.</text>
</comment>
<name>A0ABS9RRF4_9GAMM</name>
<keyword evidence="4" id="KW-0808">Transferase</keyword>
<dbReference type="RefSeq" id="WP_240567226.1">
    <property type="nucleotide sequence ID" value="NZ_JAKVPY010000004.1"/>
</dbReference>
<feature type="domain" description="Glycosyltransferase 2-like" evidence="6">
    <location>
        <begin position="8"/>
        <end position="124"/>
    </location>
</feature>
<sequence length="230" mass="25698">MPATPRLSIIIPVLDEATTIESLLTQLLGLWVCGAELLVVDGGSRDDTVALATPLATRVLHSPPGRAAQMNVGARVARGQQLLFLHADTHLPRRADRLVDEALAGNRCWGRFDIRLTGRHPMLPVIAAAMNLRSRLSGIATGDQALFMTREAFDAVGGFPDQPLMEDIEMSRRLKRLSAPACLHHKVVSSGRRWETHGVWATIRLMWRLRFRYWRGVSADSLAREYRHVR</sequence>
<dbReference type="Proteomes" id="UP001202117">
    <property type="component" value="Unassembled WGS sequence"/>
</dbReference>
<organism evidence="7 8">
    <name type="scientific">Halomonas flagellata</name>
    <dbReference type="NCBI Taxonomy" id="2920385"/>
    <lineage>
        <taxon>Bacteria</taxon>
        <taxon>Pseudomonadati</taxon>
        <taxon>Pseudomonadota</taxon>
        <taxon>Gammaproteobacteria</taxon>
        <taxon>Oceanospirillales</taxon>
        <taxon>Halomonadaceae</taxon>
        <taxon>Halomonas</taxon>
    </lineage>
</organism>
<protein>
    <submittedName>
        <fullName evidence="7">TIGR04283 family arsenosugar biosynthesis glycosyltransferase</fullName>
    </submittedName>
</protein>
<evidence type="ECO:0000313" key="7">
    <source>
        <dbReference type="EMBL" id="MCH4562397.1"/>
    </source>
</evidence>
<dbReference type="PANTHER" id="PTHR43646:SF2">
    <property type="entry name" value="GLYCOSYLTRANSFERASE 2-LIKE DOMAIN-CONTAINING PROTEIN"/>
    <property type="match status" value="1"/>
</dbReference>
<keyword evidence="3" id="KW-0328">Glycosyltransferase</keyword>
<keyword evidence="5" id="KW-0472">Membrane</keyword>
<dbReference type="InterPro" id="IPR029044">
    <property type="entry name" value="Nucleotide-diphossugar_trans"/>
</dbReference>
<evidence type="ECO:0000256" key="2">
    <source>
        <dbReference type="ARBA" id="ARBA00022475"/>
    </source>
</evidence>
<evidence type="ECO:0000256" key="3">
    <source>
        <dbReference type="ARBA" id="ARBA00022676"/>
    </source>
</evidence>
<dbReference type="CDD" id="cd02522">
    <property type="entry name" value="GT_2_like_a"/>
    <property type="match status" value="1"/>
</dbReference>
<evidence type="ECO:0000259" key="6">
    <source>
        <dbReference type="Pfam" id="PF00535"/>
    </source>
</evidence>
<evidence type="ECO:0000256" key="4">
    <source>
        <dbReference type="ARBA" id="ARBA00022679"/>
    </source>
</evidence>
<keyword evidence="2" id="KW-1003">Cell membrane</keyword>
<comment type="subcellular location">
    <subcellularLocation>
        <location evidence="1">Cell membrane</location>
    </subcellularLocation>
</comment>
<evidence type="ECO:0000256" key="5">
    <source>
        <dbReference type="ARBA" id="ARBA00023136"/>
    </source>
</evidence>
<dbReference type="NCBIfam" id="TIGR04283">
    <property type="entry name" value="glyco_like_mftF"/>
    <property type="match status" value="1"/>
</dbReference>
<dbReference type="PANTHER" id="PTHR43646">
    <property type="entry name" value="GLYCOSYLTRANSFERASE"/>
    <property type="match status" value="1"/>
</dbReference>
<reference evidence="7 8" key="1">
    <citation type="submission" date="2022-02" db="EMBL/GenBank/DDBJ databases">
        <title>Halomonas fukangensis sp. nov., a halophilic bacterium isolated from a bulk soil of Kalidium foliatum at Fukang.</title>
        <authorList>
            <person name="Huang Y."/>
        </authorList>
    </citation>
    <scope>NUCLEOTIDE SEQUENCE [LARGE SCALE GENOMIC DNA]</scope>
    <source>
        <strain evidence="7 8">EGI 63088</strain>
    </source>
</reference>
<dbReference type="EMBL" id="JAKVPY010000004">
    <property type="protein sequence ID" value="MCH4562397.1"/>
    <property type="molecule type" value="Genomic_DNA"/>
</dbReference>
<accession>A0ABS9RRF4</accession>
<dbReference type="InterPro" id="IPR026461">
    <property type="entry name" value="Trfase_2_rSAM/seldom_assoc"/>
</dbReference>
<dbReference type="SUPFAM" id="SSF53448">
    <property type="entry name" value="Nucleotide-diphospho-sugar transferases"/>
    <property type="match status" value="1"/>
</dbReference>
<gene>
    <name evidence="7" type="ORF">MKP05_04515</name>
</gene>
<keyword evidence="8" id="KW-1185">Reference proteome</keyword>
<dbReference type="InterPro" id="IPR001173">
    <property type="entry name" value="Glyco_trans_2-like"/>
</dbReference>